<organism evidence="2 3">
    <name type="scientific">Mycoplasma putrefaciens Mput9231</name>
    <dbReference type="NCBI Taxonomy" id="1292033"/>
    <lineage>
        <taxon>Bacteria</taxon>
        <taxon>Bacillati</taxon>
        <taxon>Mycoplasmatota</taxon>
        <taxon>Mollicutes</taxon>
        <taxon>Mycoplasmataceae</taxon>
        <taxon>Mycoplasma</taxon>
    </lineage>
</organism>
<dbReference type="AlphaFoldDB" id="M9W9C3"/>
<feature type="transmembrane region" description="Helical" evidence="1">
    <location>
        <begin position="208"/>
        <end position="228"/>
    </location>
</feature>
<protein>
    <recommendedName>
        <fullName evidence="4">Transmembrane protein</fullName>
    </recommendedName>
</protein>
<dbReference type="PATRIC" id="fig|1292033.3.peg.169"/>
<feature type="transmembrane region" description="Helical" evidence="1">
    <location>
        <begin position="182"/>
        <end position="202"/>
    </location>
</feature>
<dbReference type="Proteomes" id="UP000012984">
    <property type="component" value="Chromosome"/>
</dbReference>
<feature type="transmembrane region" description="Helical" evidence="1">
    <location>
        <begin position="52"/>
        <end position="72"/>
    </location>
</feature>
<keyword evidence="1" id="KW-0812">Transmembrane</keyword>
<dbReference type="EMBL" id="CP004357">
    <property type="protein sequence ID" value="AGJ90618.1"/>
    <property type="molecule type" value="Genomic_DNA"/>
</dbReference>
<dbReference type="KEGG" id="mput:MPUT9231_1830"/>
<accession>M9W9C3</accession>
<evidence type="ECO:0000313" key="3">
    <source>
        <dbReference type="Proteomes" id="UP000012984"/>
    </source>
</evidence>
<evidence type="ECO:0000313" key="2">
    <source>
        <dbReference type="EMBL" id="AGJ90618.1"/>
    </source>
</evidence>
<reference evidence="2 3" key="1">
    <citation type="journal article" date="2013" name="Genome Announc.">
        <title>Complete Genome Sequence of Mycoplasma putrefaciens Strain 9231, One of the Agents of Contagious Agalactia in Goats.</title>
        <authorList>
            <person name="Dupuy V."/>
            <person name="Sirand-Pugnet P."/>
            <person name="Baranowski E."/>
            <person name="Barre A."/>
            <person name="Breton M."/>
            <person name="Couture C."/>
            <person name="Dordet-Frisoni E."/>
            <person name="Gaurivaud P."/>
            <person name="Jacob D."/>
            <person name="Lemaitre C."/>
            <person name="Manso-Silvan L."/>
            <person name="Nikolski M."/>
            <person name="Nouvel L.X."/>
            <person name="Poumarat F."/>
            <person name="Tardy F."/>
            <person name="Thebault P."/>
            <person name="Theil S."/>
            <person name="Citti C."/>
            <person name="Blanchard A."/>
            <person name="Thiaucourt F."/>
        </authorList>
    </citation>
    <scope>NUCLEOTIDE SEQUENCE [LARGE SCALE GENOMIC DNA]</scope>
    <source>
        <strain evidence="2">Mput9231</strain>
    </source>
</reference>
<feature type="transmembrane region" description="Helical" evidence="1">
    <location>
        <begin position="21"/>
        <end position="46"/>
    </location>
</feature>
<dbReference type="NCBIfam" id="NF046011">
    <property type="entry name" value="MAG4940_fam"/>
    <property type="match status" value="1"/>
</dbReference>
<keyword evidence="3" id="KW-1185">Reference proteome</keyword>
<dbReference type="eggNOG" id="ENOG5031YD5">
    <property type="taxonomic scope" value="Bacteria"/>
</dbReference>
<feature type="transmembrane region" description="Helical" evidence="1">
    <location>
        <begin position="272"/>
        <end position="292"/>
    </location>
</feature>
<sequence length="303" mass="34399">MRCYMKHTPGEALRTTFDATVFSFEIIAVFLLVFFVLAFKLIAIALKKDHNKLFLSTCLVFATALAFFLPYALASIGSKTSISVFLNPLIVFFRSVFIGFGKSGQASNNLTGSILLTGVPYILAAQLIGGILGFTAFSLFFYAFKKTNQHKIEYQFLNKITLRSFFNSTSELSMLGFSIKEFVFISALVIIMPFISSIDLGIYRFDQFGIILIELFVIWIILLFSSFFEYFSFHLFFPSLEIIFKTITFISLDKQLKQQESKNYLNQLFRFVIVLVFSIFIPMIIAFISILIKIQTGAVISVA</sequence>
<feature type="transmembrane region" description="Helical" evidence="1">
    <location>
        <begin position="121"/>
        <end position="144"/>
    </location>
</feature>
<keyword evidence="1" id="KW-1133">Transmembrane helix</keyword>
<name>M9W9C3_9MOLU</name>
<dbReference type="HOGENOM" id="CLU_923828_0_0_14"/>
<evidence type="ECO:0000256" key="1">
    <source>
        <dbReference type="SAM" id="Phobius"/>
    </source>
</evidence>
<proteinExistence type="predicted"/>
<feature type="transmembrane region" description="Helical" evidence="1">
    <location>
        <begin position="84"/>
        <end position="101"/>
    </location>
</feature>
<gene>
    <name evidence="2" type="ORF">MPUT9231_1830</name>
</gene>
<evidence type="ECO:0008006" key="4">
    <source>
        <dbReference type="Google" id="ProtNLM"/>
    </source>
</evidence>
<keyword evidence="1" id="KW-0472">Membrane</keyword>